<keyword evidence="3" id="KW-1015">Disulfide bond</keyword>
<dbReference type="Pfam" id="PF00066">
    <property type="entry name" value="Notch"/>
    <property type="match status" value="5"/>
</dbReference>
<dbReference type="AlphaFoldDB" id="A0A0G4EZT6"/>
<feature type="compositionally biased region" description="Basic and acidic residues" evidence="5">
    <location>
        <begin position="494"/>
        <end position="511"/>
    </location>
</feature>
<organism evidence="7">
    <name type="scientific">Chromera velia CCMP2878</name>
    <dbReference type="NCBI Taxonomy" id="1169474"/>
    <lineage>
        <taxon>Eukaryota</taxon>
        <taxon>Sar</taxon>
        <taxon>Alveolata</taxon>
        <taxon>Colpodellida</taxon>
        <taxon>Chromeraceae</taxon>
        <taxon>Chromera</taxon>
    </lineage>
</organism>
<feature type="region of interest" description="Disordered" evidence="5">
    <location>
        <begin position="255"/>
        <end position="277"/>
    </location>
</feature>
<keyword evidence="2" id="KW-0677">Repeat</keyword>
<dbReference type="InterPro" id="IPR047141">
    <property type="entry name" value="Stealth"/>
</dbReference>
<feature type="region of interest" description="Disordered" evidence="5">
    <location>
        <begin position="625"/>
        <end position="703"/>
    </location>
</feature>
<dbReference type="Gene3D" id="4.10.470.20">
    <property type="match status" value="1"/>
</dbReference>
<feature type="compositionally biased region" description="Acidic residues" evidence="5">
    <location>
        <begin position="659"/>
        <end position="681"/>
    </location>
</feature>
<accession>A0A0G4EZT6</accession>
<feature type="region of interest" description="Disordered" evidence="5">
    <location>
        <begin position="466"/>
        <end position="528"/>
    </location>
</feature>
<dbReference type="PANTHER" id="PTHR24045">
    <property type="match status" value="1"/>
</dbReference>
<keyword evidence="1" id="KW-0808">Transferase</keyword>
<feature type="region of interest" description="Disordered" evidence="5">
    <location>
        <begin position="221"/>
        <end position="241"/>
    </location>
</feature>
<sequence length="703" mass="74674">MEMVEGRRARERAANGGEMGATGEAELFAQDPFGFLTKMLPDALMAPDGLTGGFERMHSSLLEVFAGDLMNFQLPETEGERRNSEKEFEKRWDLVARNLQLPSFDEDSDDDEDDKSPYALGGFLSERTSLWEVGLFDGERARGILEGTEEMAGTSAMPPDEILASQRSGDDFGTSLVRSLFVRDVFGSGGDGVGGSPVDALLSRLESGGVGGVDQGLRGMQESEVESTLETQGETGGNVTEATGNVTAAVDVSEEMEETETASTEEAGAISSSPSDLTRLVRSDETSVSFLESLVGGRRTEECPSSCKEDEIGDGRCDSDCDNDACSWDGGDCSPKCAEDCRADLLGDGECQVACFVRECAWDGGDCIGGNSLLQSLLGLPASSGGGRSDSSSGISGASSSSTGGSLMDRASELMEGAVGSGGVPLLSETMGGRERLDGLPLPSLTTGTLTQFLDPLGILGGSDGGGGFLDRFMPSRPSRSRREDSDSEEEENRDAWEPEVRGAEEERRDATLGGAAAASTPSVSECSPGCKVEMLRDRICDQACNTEACGWDEGDCTTMCNADCRPEHVGDGWCDQACNTESCNWDEGDCADVAGCPGCFPQWMGDGSCDPLCNTEECGWDQGDCEAPAPVEEEEEVEEETVEVEVQNVEEKESGAEEEKETEVVEEEKESEKEEEEGEEDSQRRLSMAEAVLGSSSRKVPS</sequence>
<feature type="compositionally biased region" description="Low complexity" evidence="5">
    <location>
        <begin position="261"/>
        <end position="273"/>
    </location>
</feature>
<feature type="compositionally biased region" description="Polar residues" evidence="5">
    <location>
        <begin position="226"/>
        <end position="241"/>
    </location>
</feature>
<gene>
    <name evidence="7" type="ORF">Cvel_2562</name>
</gene>
<dbReference type="EMBL" id="CDMZ01000022">
    <property type="protein sequence ID" value="CEM04664.1"/>
    <property type="molecule type" value="Genomic_DNA"/>
</dbReference>
<feature type="domain" description="LNR" evidence="6">
    <location>
        <begin position="303"/>
        <end position="344"/>
    </location>
</feature>
<dbReference type="Gene3D" id="3.30.300.320">
    <property type="match status" value="2"/>
</dbReference>
<reference evidence="7" key="1">
    <citation type="submission" date="2014-11" db="EMBL/GenBank/DDBJ databases">
        <authorList>
            <person name="Otto D Thomas"/>
            <person name="Naeem Raeece"/>
        </authorList>
    </citation>
    <scope>NUCLEOTIDE SEQUENCE</scope>
</reference>
<evidence type="ECO:0000256" key="2">
    <source>
        <dbReference type="ARBA" id="ARBA00022737"/>
    </source>
</evidence>
<evidence type="ECO:0000256" key="3">
    <source>
        <dbReference type="ARBA" id="ARBA00023157"/>
    </source>
</evidence>
<protein>
    <recommendedName>
        <fullName evidence="6">LNR domain-containing protein</fullName>
    </recommendedName>
</protein>
<evidence type="ECO:0000259" key="6">
    <source>
        <dbReference type="PROSITE" id="PS50258"/>
    </source>
</evidence>
<feature type="compositionally biased region" description="Low complexity" evidence="5">
    <location>
        <begin position="385"/>
        <end position="406"/>
    </location>
</feature>
<evidence type="ECO:0000256" key="1">
    <source>
        <dbReference type="ARBA" id="ARBA00022679"/>
    </source>
</evidence>
<evidence type="ECO:0000256" key="5">
    <source>
        <dbReference type="SAM" id="MobiDB-lite"/>
    </source>
</evidence>
<dbReference type="SMART" id="SM00004">
    <property type="entry name" value="NL"/>
    <property type="match status" value="5"/>
</dbReference>
<dbReference type="PANTHER" id="PTHR24045:SF0">
    <property type="entry name" value="N-ACETYLGLUCOSAMINE-1-PHOSPHOTRANSFERASE SUBUNITS ALPHA_BETA"/>
    <property type="match status" value="1"/>
</dbReference>
<evidence type="ECO:0000256" key="4">
    <source>
        <dbReference type="ARBA" id="ARBA00023180"/>
    </source>
</evidence>
<feature type="domain" description="LNR" evidence="6">
    <location>
        <begin position="561"/>
        <end position="598"/>
    </location>
</feature>
<feature type="region of interest" description="Disordered" evidence="5">
    <location>
        <begin position="419"/>
        <end position="440"/>
    </location>
</feature>
<dbReference type="VEuPathDB" id="CryptoDB:Cvel_2562"/>
<feature type="compositionally biased region" description="Acidic residues" evidence="5">
    <location>
        <begin position="632"/>
        <end position="644"/>
    </location>
</feature>
<feature type="region of interest" description="Disordered" evidence="5">
    <location>
        <begin position="1"/>
        <end position="23"/>
    </location>
</feature>
<keyword evidence="4" id="KW-0325">Glycoprotein</keyword>
<dbReference type="InterPro" id="IPR000800">
    <property type="entry name" value="Notch_dom"/>
</dbReference>
<feature type="compositionally biased region" description="Basic and acidic residues" evidence="5">
    <location>
        <begin position="1"/>
        <end position="13"/>
    </location>
</feature>
<proteinExistence type="predicted"/>
<evidence type="ECO:0000313" key="7">
    <source>
        <dbReference type="EMBL" id="CEM04664.1"/>
    </source>
</evidence>
<name>A0A0G4EZT6_9ALVE</name>
<dbReference type="PROSITE" id="PS50258">
    <property type="entry name" value="LNR"/>
    <property type="match status" value="2"/>
</dbReference>
<feature type="region of interest" description="Disordered" evidence="5">
    <location>
        <begin position="385"/>
        <end position="407"/>
    </location>
</feature>
<dbReference type="GO" id="GO:0016740">
    <property type="term" value="F:transferase activity"/>
    <property type="evidence" value="ECO:0007669"/>
    <property type="project" value="UniProtKB-KW"/>
</dbReference>